<comment type="caution">
    <text evidence="11">The sequence shown here is derived from an EMBL/GenBank/DDBJ whole genome shotgun (WGS) entry which is preliminary data.</text>
</comment>
<evidence type="ECO:0000313" key="12">
    <source>
        <dbReference type="Proteomes" id="UP000243515"/>
    </source>
</evidence>
<protein>
    <recommendedName>
        <fullName evidence="2">RBR-type E3 ubiquitin transferase</fullName>
        <ecNumber evidence="2">2.3.2.31</ecNumber>
    </recommendedName>
</protein>
<dbReference type="CDD" id="cd20335">
    <property type="entry name" value="BRcat_RBR"/>
    <property type="match status" value="1"/>
</dbReference>
<dbReference type="EC" id="2.3.2.31" evidence="2"/>
<comment type="catalytic activity">
    <reaction evidence="1">
        <text>[E2 ubiquitin-conjugating enzyme]-S-ubiquitinyl-L-cysteine + [acceptor protein]-L-lysine = [E2 ubiquitin-conjugating enzyme]-L-cysteine + [acceptor protein]-N(6)-ubiquitinyl-L-lysine.</text>
        <dbReference type="EC" id="2.3.2.31"/>
    </reaction>
</comment>
<keyword evidence="12" id="KW-1185">Reference proteome</keyword>
<dbReference type="SUPFAM" id="SSF57850">
    <property type="entry name" value="RING/U-box"/>
    <property type="match status" value="2"/>
</dbReference>
<proteinExistence type="predicted"/>
<dbReference type="EMBL" id="NPHW01003710">
    <property type="protein sequence ID" value="OXV09104.1"/>
    <property type="molecule type" value="Genomic_DNA"/>
</dbReference>
<feature type="domain" description="RING-type" evidence="10">
    <location>
        <begin position="269"/>
        <end position="456"/>
    </location>
</feature>
<evidence type="ECO:0000256" key="6">
    <source>
        <dbReference type="ARBA" id="ARBA00022771"/>
    </source>
</evidence>
<evidence type="ECO:0000256" key="4">
    <source>
        <dbReference type="ARBA" id="ARBA00022723"/>
    </source>
</evidence>
<keyword evidence="9" id="KW-0175">Coiled coil</keyword>
<evidence type="ECO:0000256" key="9">
    <source>
        <dbReference type="SAM" id="Coils"/>
    </source>
</evidence>
<feature type="coiled-coil region" evidence="9">
    <location>
        <begin position="38"/>
        <end position="109"/>
    </location>
</feature>
<evidence type="ECO:0000256" key="3">
    <source>
        <dbReference type="ARBA" id="ARBA00022679"/>
    </source>
</evidence>
<keyword evidence="5" id="KW-0677">Repeat</keyword>
<evidence type="ECO:0000256" key="5">
    <source>
        <dbReference type="ARBA" id="ARBA00022737"/>
    </source>
</evidence>
<dbReference type="Gene3D" id="1.20.120.1750">
    <property type="match status" value="1"/>
</dbReference>
<evidence type="ECO:0000256" key="1">
    <source>
        <dbReference type="ARBA" id="ARBA00001798"/>
    </source>
</evidence>
<dbReference type="AlphaFoldDB" id="A0A232LYG2"/>
<dbReference type="OrthoDB" id="10009520at2759"/>
<name>A0A232LYG2_9EURO</name>
<dbReference type="InterPro" id="IPR002867">
    <property type="entry name" value="IBR_dom"/>
</dbReference>
<dbReference type="PROSITE" id="PS51873">
    <property type="entry name" value="TRIAD"/>
    <property type="match status" value="1"/>
</dbReference>
<accession>A0A232LYG2</accession>
<gene>
    <name evidence="11" type="ORF">Egran_03133</name>
</gene>
<evidence type="ECO:0000256" key="2">
    <source>
        <dbReference type="ARBA" id="ARBA00012251"/>
    </source>
</evidence>
<keyword evidence="6" id="KW-0863">Zinc-finger</keyword>
<dbReference type="InterPro" id="IPR044066">
    <property type="entry name" value="TRIAD_supradom"/>
</dbReference>
<evidence type="ECO:0000259" key="10">
    <source>
        <dbReference type="PROSITE" id="PS51873"/>
    </source>
</evidence>
<keyword evidence="7" id="KW-0833">Ubl conjugation pathway</keyword>
<reference evidence="11 12" key="1">
    <citation type="journal article" date="2015" name="Environ. Microbiol.">
        <title>Metagenome sequence of Elaphomyces granulatus from sporocarp tissue reveals Ascomycota ectomycorrhizal fingerprints of genome expansion and a Proteobacteria-rich microbiome.</title>
        <authorList>
            <person name="Quandt C.A."/>
            <person name="Kohler A."/>
            <person name="Hesse C.N."/>
            <person name="Sharpton T.J."/>
            <person name="Martin F."/>
            <person name="Spatafora J.W."/>
        </authorList>
    </citation>
    <scope>NUCLEOTIDE SEQUENCE [LARGE SCALE GENOMIC DNA]</scope>
    <source>
        <strain evidence="11 12">OSC145934</strain>
    </source>
</reference>
<dbReference type="InterPro" id="IPR013083">
    <property type="entry name" value="Znf_RING/FYVE/PHD"/>
</dbReference>
<dbReference type="CDD" id="cd22584">
    <property type="entry name" value="Rcat_RBR_unk"/>
    <property type="match status" value="1"/>
</dbReference>
<dbReference type="PANTHER" id="PTHR11685">
    <property type="entry name" value="RBR FAMILY RING FINGER AND IBR DOMAIN-CONTAINING"/>
    <property type="match status" value="1"/>
</dbReference>
<feature type="coiled-coil region" evidence="9">
    <location>
        <begin position="138"/>
        <end position="188"/>
    </location>
</feature>
<dbReference type="GO" id="GO:0061630">
    <property type="term" value="F:ubiquitin protein ligase activity"/>
    <property type="evidence" value="ECO:0007669"/>
    <property type="project" value="UniProtKB-EC"/>
</dbReference>
<dbReference type="InterPro" id="IPR031127">
    <property type="entry name" value="E3_UB_ligase_RBR"/>
</dbReference>
<evidence type="ECO:0000256" key="7">
    <source>
        <dbReference type="ARBA" id="ARBA00022786"/>
    </source>
</evidence>
<keyword evidence="8" id="KW-0862">Zinc</keyword>
<keyword evidence="3" id="KW-0808">Transferase</keyword>
<dbReference type="Pfam" id="PF01485">
    <property type="entry name" value="IBR"/>
    <property type="match status" value="1"/>
</dbReference>
<feature type="coiled-coil region" evidence="9">
    <location>
        <begin position="232"/>
        <end position="260"/>
    </location>
</feature>
<dbReference type="GO" id="GO:0016567">
    <property type="term" value="P:protein ubiquitination"/>
    <property type="evidence" value="ECO:0007669"/>
    <property type="project" value="InterPro"/>
</dbReference>
<dbReference type="Gene3D" id="3.30.40.10">
    <property type="entry name" value="Zinc/RING finger domain, C3HC4 (zinc finger)"/>
    <property type="match status" value="1"/>
</dbReference>
<keyword evidence="4" id="KW-0479">Metal-binding</keyword>
<evidence type="ECO:0000313" key="11">
    <source>
        <dbReference type="EMBL" id="OXV09104.1"/>
    </source>
</evidence>
<dbReference type="GO" id="GO:0008270">
    <property type="term" value="F:zinc ion binding"/>
    <property type="evidence" value="ECO:0007669"/>
    <property type="project" value="UniProtKB-KW"/>
</dbReference>
<evidence type="ECO:0000256" key="8">
    <source>
        <dbReference type="ARBA" id="ARBA00022833"/>
    </source>
</evidence>
<feature type="non-terminal residue" evidence="11">
    <location>
        <position position="1"/>
    </location>
</feature>
<dbReference type="Pfam" id="PF26200">
    <property type="entry name" value="Rcat_RNF216"/>
    <property type="match status" value="1"/>
</dbReference>
<organism evidence="11 12">
    <name type="scientific">Elaphomyces granulatus</name>
    <dbReference type="NCBI Taxonomy" id="519963"/>
    <lineage>
        <taxon>Eukaryota</taxon>
        <taxon>Fungi</taxon>
        <taxon>Dikarya</taxon>
        <taxon>Ascomycota</taxon>
        <taxon>Pezizomycotina</taxon>
        <taxon>Eurotiomycetes</taxon>
        <taxon>Eurotiomycetidae</taxon>
        <taxon>Eurotiales</taxon>
        <taxon>Elaphomycetaceae</taxon>
        <taxon>Elaphomyces</taxon>
    </lineage>
</organism>
<dbReference type="Proteomes" id="UP000243515">
    <property type="component" value="Unassembled WGS sequence"/>
</dbReference>
<sequence>ASQDPTPANTPPPQHVNVTTAETQTRIDAAVHAKNQWLRHITGELQALQSQTESLQRLCQESQELHSREEELERQRLIEEREASVQRRNEEVEERYKLEYERREAERRRREGETQQRRREAARRWAEEQERARMIQRRNEEGEERYRLEHERREAERRRREEETQQRRQEAERRRAEEQERIRTEEEDWREARRLEQEEAERRRVQEVEWIRMEEEVRRLQQEEGLREARRLQQEEAERRRIEEERRIWMEEEARRLQQEEEERRRRENFRDCAVCLEAADMAVMVRVPCNHWYCRDDIQGAFQSALEGRPSRPFQCCGQDVPITLHPNLSADFQRRYVAMQLEHTTTNPIYCSNRICGLFVPPTNYRGPDHAVCDACGHTTCRLCRNPAHGSGVCPQDEGVRQVERLATRQGWRRCPNCAEMVERQYGCNHMTCRCGSEWCYVCGSGTWRTCRHL</sequence>